<reference evidence="19 20" key="1">
    <citation type="submission" date="2020-01" db="EMBL/GenBank/DDBJ databases">
        <title>Genome sequencing of strain KACC 21265.</title>
        <authorList>
            <person name="Heo J."/>
            <person name="Kim S.-J."/>
            <person name="Kim J.-S."/>
            <person name="Hong S.-B."/>
            <person name="Kwon S.-W."/>
        </authorList>
    </citation>
    <scope>NUCLEOTIDE SEQUENCE [LARGE SCALE GENOMIC DNA]</scope>
    <source>
        <strain evidence="19 20">KACC 21265</strain>
    </source>
</reference>
<gene>
    <name evidence="19" type="ORF">GT347_17685</name>
</gene>
<dbReference type="GO" id="GO:0038023">
    <property type="term" value="F:signaling receptor activity"/>
    <property type="evidence" value="ECO:0007669"/>
    <property type="project" value="InterPro"/>
</dbReference>
<dbReference type="PANTHER" id="PTHR32552:SF68">
    <property type="entry name" value="FERRICHROME OUTER MEMBRANE TRANSPORTER_PHAGE RECEPTOR"/>
    <property type="match status" value="1"/>
</dbReference>
<feature type="domain" description="PI-PLC Y-box" evidence="18">
    <location>
        <begin position="213"/>
        <end position="269"/>
    </location>
</feature>
<protein>
    <submittedName>
        <fullName evidence="19">TonB-dependent siderophore receptor</fullName>
    </submittedName>
</protein>
<evidence type="ECO:0000256" key="1">
    <source>
        <dbReference type="ARBA" id="ARBA00004571"/>
    </source>
</evidence>
<evidence type="ECO:0000313" key="20">
    <source>
        <dbReference type="Proteomes" id="UP000464787"/>
    </source>
</evidence>
<keyword evidence="5" id="KW-0410">Iron transport</keyword>
<keyword evidence="3 14" id="KW-0813">Transport</keyword>
<evidence type="ECO:0000256" key="2">
    <source>
        <dbReference type="ARBA" id="ARBA00009810"/>
    </source>
</evidence>
<keyword evidence="11 14" id="KW-0472">Membrane</keyword>
<evidence type="ECO:0000256" key="5">
    <source>
        <dbReference type="ARBA" id="ARBA00022496"/>
    </source>
</evidence>
<dbReference type="CDD" id="cd01347">
    <property type="entry name" value="ligand_gated_channel"/>
    <property type="match status" value="1"/>
</dbReference>
<evidence type="ECO:0000256" key="14">
    <source>
        <dbReference type="PROSITE-ProRule" id="PRU01360"/>
    </source>
</evidence>
<dbReference type="GO" id="GO:0004435">
    <property type="term" value="F:phosphatidylinositol-4,5-bisphosphate phospholipase C activity"/>
    <property type="evidence" value="ECO:0007669"/>
    <property type="project" value="InterPro"/>
</dbReference>
<dbReference type="InterPro" id="IPR010105">
    <property type="entry name" value="TonB_sidphr_rcpt"/>
</dbReference>
<dbReference type="Pfam" id="PF07715">
    <property type="entry name" value="Plug"/>
    <property type="match status" value="1"/>
</dbReference>
<dbReference type="Proteomes" id="UP000464787">
    <property type="component" value="Chromosome"/>
</dbReference>
<dbReference type="InterPro" id="IPR037066">
    <property type="entry name" value="Plug_dom_sf"/>
</dbReference>
<keyword evidence="10 16" id="KW-0798">TonB box</keyword>
<organism evidence="19 20">
    <name type="scientific">Xylophilus rhododendri</name>
    <dbReference type="NCBI Taxonomy" id="2697032"/>
    <lineage>
        <taxon>Bacteria</taxon>
        <taxon>Pseudomonadati</taxon>
        <taxon>Pseudomonadota</taxon>
        <taxon>Betaproteobacteria</taxon>
        <taxon>Burkholderiales</taxon>
        <taxon>Xylophilus</taxon>
    </lineage>
</organism>
<dbReference type="InterPro" id="IPR000531">
    <property type="entry name" value="Beta-barrel_TonB"/>
</dbReference>
<evidence type="ECO:0000256" key="4">
    <source>
        <dbReference type="ARBA" id="ARBA00022452"/>
    </source>
</evidence>
<keyword evidence="20" id="KW-1185">Reference proteome</keyword>
<evidence type="ECO:0000256" key="15">
    <source>
        <dbReference type="PROSITE-ProRule" id="PRU10144"/>
    </source>
</evidence>
<dbReference type="Gene3D" id="2.170.130.10">
    <property type="entry name" value="TonB-dependent receptor, plug domain"/>
    <property type="match status" value="1"/>
</dbReference>
<dbReference type="InterPro" id="IPR010917">
    <property type="entry name" value="TonB_rcpt_CS"/>
</dbReference>
<evidence type="ECO:0000256" key="12">
    <source>
        <dbReference type="ARBA" id="ARBA00023170"/>
    </source>
</evidence>
<dbReference type="GO" id="GO:0006629">
    <property type="term" value="P:lipid metabolic process"/>
    <property type="evidence" value="ECO:0007669"/>
    <property type="project" value="InterPro"/>
</dbReference>
<dbReference type="InterPro" id="IPR036942">
    <property type="entry name" value="Beta-barrel_TonB_sf"/>
</dbReference>
<evidence type="ECO:0000259" key="18">
    <source>
        <dbReference type="PROSITE" id="PS50008"/>
    </source>
</evidence>
<dbReference type="FunFam" id="2.170.130.10:FF:000001">
    <property type="entry name" value="Catecholate siderophore TonB-dependent receptor"/>
    <property type="match status" value="1"/>
</dbReference>
<evidence type="ECO:0000256" key="3">
    <source>
        <dbReference type="ARBA" id="ARBA00022448"/>
    </source>
</evidence>
<dbReference type="AlphaFoldDB" id="A0A857J731"/>
<dbReference type="PANTHER" id="PTHR32552">
    <property type="entry name" value="FERRICHROME IRON RECEPTOR-RELATED"/>
    <property type="match status" value="1"/>
</dbReference>
<dbReference type="EMBL" id="CP047650">
    <property type="protein sequence ID" value="QHI99646.1"/>
    <property type="molecule type" value="Genomic_DNA"/>
</dbReference>
<keyword evidence="13 14" id="KW-0998">Cell outer membrane</keyword>
<dbReference type="PROSITE" id="PS50008">
    <property type="entry name" value="PIPLC_Y_DOMAIN"/>
    <property type="match status" value="1"/>
</dbReference>
<evidence type="ECO:0000256" key="7">
    <source>
        <dbReference type="ARBA" id="ARBA00022729"/>
    </source>
</evidence>
<dbReference type="Gene3D" id="2.40.170.20">
    <property type="entry name" value="TonB-dependent receptor, beta-barrel domain"/>
    <property type="match status" value="1"/>
</dbReference>
<sequence length="725" mass="78654">MRNENHYNKRFGLSALSIAVLTALGANAQAQTLPAVNVQSDQEHGANYAPASSTTAAKIDAPLRDIPQSVQIVTQEVMRDQGARSVTDVMKTIPSVGLATGDGQRDALVIRGFTALYDILLDGVRDDAQYFRDLYNIERVEVIKGPAAALYGRGSSGGLVNLITKKPGFTNSGEIGYTTGSYGLKRADFNLNRAVSDTLALRLDGAVEDSGSYRPNAYIKSQSFSPSLLWKDGSQSLLLQYNYQNQERSIDFGVPGYKGRPADVSSNAYYGSLHAFPLDHANSRVESSTAQYKNRFGDGWAFTDTLRYYEYTLDRRHTRVGSVNDSGAVPMALVSRGSVQRFEHGWFNQSEITKDVTIGGLENKLLVGIEVGEQKRYQEINNAATNTAAINAGYAFSTPLFAPVPRDLPNAVPLANASGPTAGMTSNPTRSLYAQSLTTWSPTIKTMVGLRYDSFGQKYDDRLPANADLSRTDRNFSPRVGIVWQPNAVQSYYASVTKSYQPSGEAGPLATNNADLKPEQTVNLEIGSKTDLFDGAASFTAALYQLTRSDVKYTDPILNKLVNVGEQRSRGVELTLSGQVRPGWQVIAGYSYLDAEVTKGVGTITAPFSSAVPTPLQGKVLALAPKQTFSLWTLKSVDSWVHGVQVGAGLITRSSSYANVDNAVVMPGFATVDLAAYWRPTPKGWSASVNLKNAFDKHYYLSANNDVGILPAAPRTIEVSARYTF</sequence>
<evidence type="ECO:0000256" key="10">
    <source>
        <dbReference type="ARBA" id="ARBA00023077"/>
    </source>
</evidence>
<dbReference type="GO" id="GO:0015344">
    <property type="term" value="F:siderophore uptake transmembrane transporter activity"/>
    <property type="evidence" value="ECO:0007669"/>
    <property type="project" value="TreeGrafter"/>
</dbReference>
<dbReference type="GO" id="GO:0009279">
    <property type="term" value="C:cell outer membrane"/>
    <property type="evidence" value="ECO:0007669"/>
    <property type="project" value="UniProtKB-SubCell"/>
</dbReference>
<evidence type="ECO:0000256" key="8">
    <source>
        <dbReference type="ARBA" id="ARBA00023004"/>
    </source>
</evidence>
<feature type="short sequence motif" description="TonB C-terminal box" evidence="15">
    <location>
        <begin position="708"/>
        <end position="725"/>
    </location>
</feature>
<name>A0A857J731_9BURK</name>
<dbReference type="RefSeq" id="WP_160553457.1">
    <property type="nucleotide sequence ID" value="NZ_CP047650.1"/>
</dbReference>
<dbReference type="InterPro" id="IPR039426">
    <property type="entry name" value="TonB-dep_rcpt-like"/>
</dbReference>
<dbReference type="SUPFAM" id="SSF56935">
    <property type="entry name" value="Porins"/>
    <property type="match status" value="1"/>
</dbReference>
<dbReference type="NCBIfam" id="TIGR01783">
    <property type="entry name" value="TonB-siderophor"/>
    <property type="match status" value="1"/>
</dbReference>
<keyword evidence="7 17" id="KW-0732">Signal</keyword>
<dbReference type="InterPro" id="IPR012910">
    <property type="entry name" value="Plug_dom"/>
</dbReference>
<dbReference type="PROSITE" id="PS01156">
    <property type="entry name" value="TONB_DEPENDENT_REC_2"/>
    <property type="match status" value="1"/>
</dbReference>
<evidence type="ECO:0000256" key="13">
    <source>
        <dbReference type="ARBA" id="ARBA00023237"/>
    </source>
</evidence>
<keyword evidence="12 19" id="KW-0675">Receptor</keyword>
<keyword evidence="9" id="KW-0406">Ion transport</keyword>
<keyword evidence="8" id="KW-0408">Iron</keyword>
<evidence type="ECO:0000256" key="17">
    <source>
        <dbReference type="SAM" id="SignalP"/>
    </source>
</evidence>
<evidence type="ECO:0000313" key="19">
    <source>
        <dbReference type="EMBL" id="QHI99646.1"/>
    </source>
</evidence>
<keyword evidence="6 14" id="KW-0812">Transmembrane</keyword>
<comment type="subcellular location">
    <subcellularLocation>
        <location evidence="1 14">Cell outer membrane</location>
        <topology evidence="1 14">Multi-pass membrane protein</topology>
    </subcellularLocation>
</comment>
<evidence type="ECO:0000256" key="11">
    <source>
        <dbReference type="ARBA" id="ARBA00023136"/>
    </source>
</evidence>
<dbReference type="GO" id="GO:0035556">
    <property type="term" value="P:intracellular signal transduction"/>
    <property type="evidence" value="ECO:0007669"/>
    <property type="project" value="InterPro"/>
</dbReference>
<dbReference type="PROSITE" id="PS52016">
    <property type="entry name" value="TONB_DEPENDENT_REC_3"/>
    <property type="match status" value="1"/>
</dbReference>
<proteinExistence type="inferred from homology"/>
<evidence type="ECO:0000256" key="16">
    <source>
        <dbReference type="RuleBase" id="RU003357"/>
    </source>
</evidence>
<feature type="signal peptide" evidence="17">
    <location>
        <begin position="1"/>
        <end position="28"/>
    </location>
</feature>
<keyword evidence="4 14" id="KW-1134">Transmembrane beta strand</keyword>
<feature type="chain" id="PRO_5032977026" evidence="17">
    <location>
        <begin position="29"/>
        <end position="725"/>
    </location>
</feature>
<dbReference type="GO" id="GO:0015891">
    <property type="term" value="P:siderophore transport"/>
    <property type="evidence" value="ECO:0007669"/>
    <property type="project" value="InterPro"/>
</dbReference>
<evidence type="ECO:0000256" key="6">
    <source>
        <dbReference type="ARBA" id="ARBA00022692"/>
    </source>
</evidence>
<dbReference type="Pfam" id="PF00593">
    <property type="entry name" value="TonB_dep_Rec_b-barrel"/>
    <property type="match status" value="1"/>
</dbReference>
<dbReference type="KEGG" id="xyk:GT347_17685"/>
<dbReference type="InterPro" id="IPR001711">
    <property type="entry name" value="PLipase_C_Pinositol-sp_Y"/>
</dbReference>
<evidence type="ECO:0000256" key="9">
    <source>
        <dbReference type="ARBA" id="ARBA00023065"/>
    </source>
</evidence>
<comment type="similarity">
    <text evidence="2 14 16">Belongs to the TonB-dependent receptor family.</text>
</comment>
<accession>A0A857J731</accession>